<dbReference type="Pfam" id="PF00496">
    <property type="entry name" value="SBP_bac_5"/>
    <property type="match status" value="1"/>
</dbReference>
<reference evidence="5 6" key="1">
    <citation type="submission" date="2018-06" db="EMBL/GenBank/DDBJ databases">
        <title>Extensive metabolic versatility and redundancy in microbially diverse, dynamic hydrothermal sediments.</title>
        <authorList>
            <person name="Dombrowski N."/>
            <person name="Teske A."/>
            <person name="Baker B.J."/>
        </authorList>
    </citation>
    <scope>NUCLEOTIDE SEQUENCE [LARGE SCALE GENOMIC DNA]</scope>
    <source>
        <strain evidence="5">B3_G15</strain>
    </source>
</reference>
<feature type="non-terminal residue" evidence="5">
    <location>
        <position position="435"/>
    </location>
</feature>
<evidence type="ECO:0000313" key="6">
    <source>
        <dbReference type="Proteomes" id="UP000280417"/>
    </source>
</evidence>
<evidence type="ECO:0000256" key="2">
    <source>
        <dbReference type="ARBA" id="ARBA00022448"/>
    </source>
</evidence>
<dbReference type="GO" id="GO:1904680">
    <property type="term" value="F:peptide transmembrane transporter activity"/>
    <property type="evidence" value="ECO:0007669"/>
    <property type="project" value="TreeGrafter"/>
</dbReference>
<keyword evidence="3" id="KW-0732">Signal</keyword>
<dbReference type="InterPro" id="IPR030678">
    <property type="entry name" value="Peptide/Ni-bd"/>
</dbReference>
<dbReference type="AlphaFoldDB" id="A0A662D837"/>
<protein>
    <recommendedName>
        <fullName evidence="4">Solute-binding protein family 5 domain-containing protein</fullName>
    </recommendedName>
</protein>
<dbReference type="PANTHER" id="PTHR30290">
    <property type="entry name" value="PERIPLASMIC BINDING COMPONENT OF ABC TRANSPORTER"/>
    <property type="match status" value="1"/>
</dbReference>
<organism evidence="5 6">
    <name type="scientific">Aerophobetes bacterium</name>
    <dbReference type="NCBI Taxonomy" id="2030807"/>
    <lineage>
        <taxon>Bacteria</taxon>
        <taxon>Candidatus Aerophobota</taxon>
    </lineage>
</organism>
<dbReference type="Proteomes" id="UP000280417">
    <property type="component" value="Unassembled WGS sequence"/>
</dbReference>
<dbReference type="GO" id="GO:0042597">
    <property type="term" value="C:periplasmic space"/>
    <property type="evidence" value="ECO:0007669"/>
    <property type="project" value="UniProtKB-ARBA"/>
</dbReference>
<dbReference type="PIRSF" id="PIRSF002741">
    <property type="entry name" value="MppA"/>
    <property type="match status" value="1"/>
</dbReference>
<evidence type="ECO:0000259" key="4">
    <source>
        <dbReference type="Pfam" id="PF00496"/>
    </source>
</evidence>
<dbReference type="SUPFAM" id="SSF53850">
    <property type="entry name" value="Periplasmic binding protein-like II"/>
    <property type="match status" value="1"/>
</dbReference>
<dbReference type="Gene3D" id="3.40.190.10">
    <property type="entry name" value="Periplasmic binding protein-like II"/>
    <property type="match status" value="1"/>
</dbReference>
<evidence type="ECO:0000313" key="5">
    <source>
        <dbReference type="EMBL" id="RLE11944.1"/>
    </source>
</evidence>
<dbReference type="EMBL" id="QMQA01000206">
    <property type="protein sequence ID" value="RLE11944.1"/>
    <property type="molecule type" value="Genomic_DNA"/>
</dbReference>
<dbReference type="InterPro" id="IPR000914">
    <property type="entry name" value="SBP_5_dom"/>
</dbReference>
<comment type="similarity">
    <text evidence="1">Belongs to the bacterial solute-binding protein 5 family.</text>
</comment>
<feature type="domain" description="Solute-binding protein family 5" evidence="4">
    <location>
        <begin position="72"/>
        <end position="434"/>
    </location>
</feature>
<dbReference type="GO" id="GO:0015833">
    <property type="term" value="P:peptide transport"/>
    <property type="evidence" value="ECO:0007669"/>
    <property type="project" value="TreeGrafter"/>
</dbReference>
<dbReference type="InterPro" id="IPR039424">
    <property type="entry name" value="SBP_5"/>
</dbReference>
<dbReference type="GO" id="GO:0043190">
    <property type="term" value="C:ATP-binding cassette (ABC) transporter complex"/>
    <property type="evidence" value="ECO:0007669"/>
    <property type="project" value="InterPro"/>
</dbReference>
<gene>
    <name evidence="5" type="ORF">DRJ04_07100</name>
</gene>
<comment type="caution">
    <text evidence="5">The sequence shown here is derived from an EMBL/GenBank/DDBJ whole genome shotgun (WGS) entry which is preliminary data.</text>
</comment>
<accession>A0A662D837</accession>
<keyword evidence="2" id="KW-0813">Transport</keyword>
<sequence length="435" mass="50318">MSVKKILYITVLLLGIVFPISVFSQENYGGTLIYGEYGAPTRFVPILANDAISIRFLELIYSSLVYYDFDGKIRGDLAERWEVSKNFREITFYLRKNVYWHPVPGQTERVKFTADDVVKTFKIMMNPRTLTSIQLRYSFIDRAVKVNDYTVKFILNKPVINVLGRFTFKILPSFMLKNINYLRGDEDLLIYKHPIGTGPYMFVGREGPGSEIVLVADNNYHLGRPHISKIIMRPFADQNIMTQTLLFGGIDLEVRVPPRDIAEIQGDARFELYPYSTLSFSFFGYNLRNPVLAIKEVRKAITYAINRQEMLDSFFEGKGQLISGPFAPGSWAYNLDVKPLEYSPQKANALLDRVGFTEKTKSGIRKKGSYELKFKMVVPISKENETTKRVILAFQNYLKKVGIGIEIEWLEWQAWTEAVFYKHDFDIIYAEWLFD</sequence>
<dbReference type="Gene3D" id="3.90.76.10">
    <property type="entry name" value="Dipeptide-binding Protein, Domain 1"/>
    <property type="match status" value="1"/>
</dbReference>
<evidence type="ECO:0000256" key="3">
    <source>
        <dbReference type="ARBA" id="ARBA00022729"/>
    </source>
</evidence>
<name>A0A662D837_UNCAE</name>
<dbReference type="Gene3D" id="3.10.105.10">
    <property type="entry name" value="Dipeptide-binding Protein, Domain 3"/>
    <property type="match status" value="1"/>
</dbReference>
<proteinExistence type="inferred from homology"/>
<evidence type="ECO:0000256" key="1">
    <source>
        <dbReference type="ARBA" id="ARBA00005695"/>
    </source>
</evidence>
<dbReference type="PANTHER" id="PTHR30290:SF9">
    <property type="entry name" value="OLIGOPEPTIDE-BINDING PROTEIN APPA"/>
    <property type="match status" value="1"/>
</dbReference>